<evidence type="ECO:0008006" key="3">
    <source>
        <dbReference type="Google" id="ProtNLM"/>
    </source>
</evidence>
<dbReference type="Gene3D" id="3.40.50.2300">
    <property type="match status" value="1"/>
</dbReference>
<evidence type="ECO:0000313" key="1">
    <source>
        <dbReference type="EMBL" id="GHI85486.1"/>
    </source>
</evidence>
<accession>A0A919GVN7</accession>
<protein>
    <recommendedName>
        <fullName evidence="3">Response regulatory domain-containing protein</fullName>
    </recommendedName>
</protein>
<organism evidence="1 2">
    <name type="scientific">Streptomyces xanthophaeus</name>
    <dbReference type="NCBI Taxonomy" id="67385"/>
    <lineage>
        <taxon>Bacteria</taxon>
        <taxon>Bacillati</taxon>
        <taxon>Actinomycetota</taxon>
        <taxon>Actinomycetes</taxon>
        <taxon>Kitasatosporales</taxon>
        <taxon>Streptomycetaceae</taxon>
        <taxon>Streptomyces</taxon>
    </lineage>
</organism>
<dbReference type="AlphaFoldDB" id="A0A919GVN7"/>
<keyword evidence="2" id="KW-1185">Reference proteome</keyword>
<dbReference type="InterPro" id="IPR011006">
    <property type="entry name" value="CheY-like_superfamily"/>
</dbReference>
<dbReference type="EMBL" id="BNEE01000006">
    <property type="protein sequence ID" value="GHI85486.1"/>
    <property type="molecule type" value="Genomic_DNA"/>
</dbReference>
<name>A0A919GVN7_9ACTN</name>
<evidence type="ECO:0000313" key="2">
    <source>
        <dbReference type="Proteomes" id="UP000600026"/>
    </source>
</evidence>
<proteinExistence type="predicted"/>
<gene>
    <name evidence="1" type="ORF">Sxan_28500</name>
</gene>
<reference evidence="1" key="1">
    <citation type="submission" date="2020-09" db="EMBL/GenBank/DDBJ databases">
        <title>Whole genome shotgun sequence of Streptomyces xanthophaeus NBRC 12829.</title>
        <authorList>
            <person name="Komaki H."/>
            <person name="Tamura T."/>
        </authorList>
    </citation>
    <scope>NUCLEOTIDE SEQUENCE</scope>
    <source>
        <strain evidence="1">NBRC 12829</strain>
    </source>
</reference>
<sequence>MAKLSAPPPMNVESIVFLVWERHGGNGAECTGGLRAKAGDGQNHGSIGRNRMHSHGWPTVTSVLLVADDAPLREATSLALKRYGYEVHTAVDGIDGWARFRGPSAPTSRSWTPYCRASTT</sequence>
<comment type="caution">
    <text evidence="1">The sequence shown here is derived from an EMBL/GenBank/DDBJ whole genome shotgun (WGS) entry which is preliminary data.</text>
</comment>
<dbReference type="SUPFAM" id="SSF52172">
    <property type="entry name" value="CheY-like"/>
    <property type="match status" value="1"/>
</dbReference>
<dbReference type="Proteomes" id="UP000600026">
    <property type="component" value="Unassembled WGS sequence"/>
</dbReference>